<dbReference type="PANTHER" id="PTHR12297:SF3">
    <property type="entry name" value="HIG1 DOMAIN FAMILY MEMBER 1A"/>
    <property type="match status" value="1"/>
</dbReference>
<evidence type="ECO:0000256" key="7">
    <source>
        <dbReference type="SAM" id="Coils"/>
    </source>
</evidence>
<dbReference type="GO" id="GO:0031966">
    <property type="term" value="C:mitochondrial membrane"/>
    <property type="evidence" value="ECO:0007669"/>
    <property type="project" value="UniProtKB-SubCell"/>
</dbReference>
<keyword evidence="5" id="KW-0496">Mitochondrion</keyword>
<evidence type="ECO:0000313" key="10">
    <source>
        <dbReference type="EMBL" id="KAK5779164.1"/>
    </source>
</evidence>
<accession>A0AAN7W175</accession>
<evidence type="ECO:0000256" key="1">
    <source>
        <dbReference type="ARBA" id="ARBA00004325"/>
    </source>
</evidence>
<keyword evidence="4 8" id="KW-1133">Transmembrane helix</keyword>
<dbReference type="GO" id="GO:0097250">
    <property type="term" value="P:mitochondrial respirasome assembly"/>
    <property type="evidence" value="ECO:0007669"/>
    <property type="project" value="TreeGrafter"/>
</dbReference>
<organism evidence="10 11">
    <name type="scientific">Arxiozyma heterogenica</name>
    <dbReference type="NCBI Taxonomy" id="278026"/>
    <lineage>
        <taxon>Eukaryota</taxon>
        <taxon>Fungi</taxon>
        <taxon>Dikarya</taxon>
        <taxon>Ascomycota</taxon>
        <taxon>Saccharomycotina</taxon>
        <taxon>Saccharomycetes</taxon>
        <taxon>Saccharomycetales</taxon>
        <taxon>Saccharomycetaceae</taxon>
        <taxon>Arxiozyma</taxon>
    </lineage>
</organism>
<reference evidence="11" key="1">
    <citation type="submission" date="2023-07" db="EMBL/GenBank/DDBJ databases">
        <title>A draft genome of Kazachstania heterogenica Y-27499.</title>
        <authorList>
            <person name="Donic C."/>
            <person name="Kralova J.S."/>
            <person name="Fidel L."/>
            <person name="Ben-Dor S."/>
            <person name="Jung S."/>
        </authorList>
    </citation>
    <scope>NUCLEOTIDE SEQUENCE [LARGE SCALE GENOMIC DNA]</scope>
    <source>
        <strain evidence="11">Y27499</strain>
    </source>
</reference>
<keyword evidence="6 8" id="KW-0472">Membrane</keyword>
<proteinExistence type="predicted"/>
<evidence type="ECO:0000256" key="5">
    <source>
        <dbReference type="ARBA" id="ARBA00023128"/>
    </source>
</evidence>
<name>A0AAN7W175_9SACH</name>
<keyword evidence="11" id="KW-1185">Reference proteome</keyword>
<feature type="domain" description="HIG1" evidence="9">
    <location>
        <begin position="5"/>
        <end position="96"/>
    </location>
</feature>
<evidence type="ECO:0000313" key="11">
    <source>
        <dbReference type="Proteomes" id="UP001306508"/>
    </source>
</evidence>
<evidence type="ECO:0000256" key="2">
    <source>
        <dbReference type="ARBA" id="ARBA00013887"/>
    </source>
</evidence>
<feature type="coiled-coil region" evidence="7">
    <location>
        <begin position="88"/>
        <end position="155"/>
    </location>
</feature>
<dbReference type="InterPro" id="IPR050355">
    <property type="entry name" value="RCF1"/>
</dbReference>
<keyword evidence="7" id="KW-0175">Coiled coil</keyword>
<dbReference type="PANTHER" id="PTHR12297">
    <property type="entry name" value="HYPOXIA-INDUCBILE GENE 1 HIG1 -RELATED"/>
    <property type="match status" value="1"/>
</dbReference>
<evidence type="ECO:0000256" key="4">
    <source>
        <dbReference type="ARBA" id="ARBA00022989"/>
    </source>
</evidence>
<feature type="transmembrane region" description="Helical" evidence="8">
    <location>
        <begin position="64"/>
        <end position="85"/>
    </location>
</feature>
<sequence>MSQIPSSFDLTKKELEEKTFWERIKFHCAEQPLVPIGAILTSAAVVLAAQNIRIGNQRKAQYYFRWRVGLQGATLIALVAGSFIYGSATISEKTKQEQLREKAKLREELWIKELERRDEAVKERKRRAEESKKRALEDEESAKLLKKELKDLENKIKTKDE</sequence>
<dbReference type="AlphaFoldDB" id="A0AAN7W175"/>
<dbReference type="Pfam" id="PF04588">
    <property type="entry name" value="HIG_1_N"/>
    <property type="match status" value="1"/>
</dbReference>
<gene>
    <name evidence="10" type="ORF">RI543_003049</name>
</gene>
<dbReference type="Gene3D" id="6.10.140.1320">
    <property type="match status" value="1"/>
</dbReference>
<keyword evidence="3 8" id="KW-0812">Transmembrane</keyword>
<evidence type="ECO:0000256" key="8">
    <source>
        <dbReference type="SAM" id="Phobius"/>
    </source>
</evidence>
<evidence type="ECO:0000256" key="6">
    <source>
        <dbReference type="ARBA" id="ARBA00023136"/>
    </source>
</evidence>
<dbReference type="Proteomes" id="UP001306508">
    <property type="component" value="Unassembled WGS sequence"/>
</dbReference>
<feature type="transmembrane region" description="Helical" evidence="8">
    <location>
        <begin position="33"/>
        <end position="52"/>
    </location>
</feature>
<evidence type="ECO:0000256" key="3">
    <source>
        <dbReference type="ARBA" id="ARBA00022692"/>
    </source>
</evidence>
<protein>
    <recommendedName>
        <fullName evidence="2">Respiratory supercomplex factor 1, mitochondrial</fullName>
    </recommendedName>
</protein>
<evidence type="ECO:0000259" key="9">
    <source>
        <dbReference type="PROSITE" id="PS51503"/>
    </source>
</evidence>
<dbReference type="EMBL" id="JAWIZZ010000047">
    <property type="protein sequence ID" value="KAK5779164.1"/>
    <property type="molecule type" value="Genomic_DNA"/>
</dbReference>
<dbReference type="PROSITE" id="PS51503">
    <property type="entry name" value="HIG1"/>
    <property type="match status" value="1"/>
</dbReference>
<comment type="caution">
    <text evidence="10">The sequence shown here is derived from an EMBL/GenBank/DDBJ whole genome shotgun (WGS) entry which is preliminary data.</text>
</comment>
<comment type="subcellular location">
    <subcellularLocation>
        <location evidence="1">Mitochondrion membrane</location>
    </subcellularLocation>
</comment>
<dbReference type="InterPro" id="IPR007667">
    <property type="entry name" value="Hypoxia_induced_domain"/>
</dbReference>